<dbReference type="PANTHER" id="PTHR38075">
    <property type="entry name" value="DUF4139 DOMAIN-CONTAINING PROTEIN"/>
    <property type="match status" value="1"/>
</dbReference>
<reference evidence="2" key="1">
    <citation type="submission" date="2013-08" db="EMBL/GenBank/DDBJ databases">
        <authorList>
            <person name="Mendez C."/>
            <person name="Richter M."/>
            <person name="Ferrer M."/>
            <person name="Sanchez J."/>
        </authorList>
    </citation>
    <scope>NUCLEOTIDE SEQUENCE</scope>
</reference>
<organism evidence="2">
    <name type="scientific">mine drainage metagenome</name>
    <dbReference type="NCBI Taxonomy" id="410659"/>
    <lineage>
        <taxon>unclassified sequences</taxon>
        <taxon>metagenomes</taxon>
        <taxon>ecological metagenomes</taxon>
    </lineage>
</organism>
<evidence type="ECO:0000313" key="2">
    <source>
        <dbReference type="EMBL" id="EQD39716.1"/>
    </source>
</evidence>
<evidence type="ECO:0000256" key="1">
    <source>
        <dbReference type="SAM" id="MobiDB-lite"/>
    </source>
</evidence>
<gene>
    <name evidence="2" type="ORF">B2A_11134</name>
</gene>
<comment type="caution">
    <text evidence="2">The sequence shown here is derived from an EMBL/GenBank/DDBJ whole genome shotgun (WGS) entry which is preliminary data.</text>
</comment>
<evidence type="ECO:0008006" key="3">
    <source>
        <dbReference type="Google" id="ProtNLM"/>
    </source>
</evidence>
<accession>T0YVU9</accession>
<dbReference type="AlphaFoldDB" id="T0YVU9"/>
<feature type="region of interest" description="Disordered" evidence="1">
    <location>
        <begin position="325"/>
        <end position="344"/>
    </location>
</feature>
<dbReference type="PANTHER" id="PTHR38075:SF1">
    <property type="entry name" value="DUF4139 DOMAIN-CONTAINING PROTEIN"/>
    <property type="match status" value="1"/>
</dbReference>
<protein>
    <recommendedName>
        <fullName evidence="3">DUF4139 domain-containing protein</fullName>
    </recommendedName>
</protein>
<sequence length="492" mass="52472">MDMRTITRNMRTLAIACTLVIAGAARTACAADSTALTIYPSRASGLFAPGDFATQSGYALVHQQRSFALSAGTQTLTLQVLAERIDPSALLLHFPSASGVRFAGLSVLPPVRGVAAVLQQAVGGKVTVTDAQGKTTASGILRALDGDRLLVEDSSGALHRVSGDVTLPAHLKLGPPGQQARISVYAPRAGTYRAELVYPTAGIGWRANYDLLLRAGDTCRGTLRARATLANHSGTRFEDARVTLLAGAVQAPNSMATMTGPRMPMAAAFAAPPAPVQSGLADYRSYRLPAPISLAEGAVVQVPLYAPQTIECTRNYVFGDVAPPGWSPQQPDFNPDNHQDGAGNPRIEIAFEAPENLPSGEARLYLPDADGSLQFIGANGIEDTRAGDRVVLVPGAAYDLKVTRSRTRWQLTGKVLTEGLRYTLSNTGRSARTITVYAHPRRWRNWELLHSAPQPAEHGIDTLMWRVRVPANGSASIDYTLRYDANSAVATR</sequence>
<name>T0YVU9_9ZZZZ</name>
<proteinExistence type="predicted"/>
<dbReference type="EMBL" id="AUZZ01008029">
    <property type="protein sequence ID" value="EQD39716.1"/>
    <property type="molecule type" value="Genomic_DNA"/>
</dbReference>
<reference evidence="2" key="2">
    <citation type="journal article" date="2014" name="ISME J.">
        <title>Microbial stratification in low pH oxic and suboxic macroscopic growths along an acid mine drainage.</title>
        <authorList>
            <person name="Mendez-Garcia C."/>
            <person name="Mesa V."/>
            <person name="Sprenger R.R."/>
            <person name="Richter M."/>
            <person name="Diez M.S."/>
            <person name="Solano J."/>
            <person name="Bargiela R."/>
            <person name="Golyshina O.V."/>
            <person name="Manteca A."/>
            <person name="Ramos J.L."/>
            <person name="Gallego J.R."/>
            <person name="Llorente I."/>
            <person name="Martins Dos Santos V.A."/>
            <person name="Jensen O.N."/>
            <person name="Pelaez A.I."/>
            <person name="Sanchez J."/>
            <person name="Ferrer M."/>
        </authorList>
    </citation>
    <scope>NUCLEOTIDE SEQUENCE</scope>
</reference>